<dbReference type="GO" id="GO:0005737">
    <property type="term" value="C:cytoplasm"/>
    <property type="evidence" value="ECO:0007669"/>
    <property type="project" value="UniProtKB-SubCell"/>
</dbReference>
<protein>
    <recommendedName>
        <fullName evidence="6">CNH domain-containing protein</fullName>
    </recommendedName>
</protein>
<evidence type="ECO:0000313" key="7">
    <source>
        <dbReference type="EMBL" id="KAG0657433.1"/>
    </source>
</evidence>
<gene>
    <name evidence="7" type="ORF">C6P46_006507</name>
</gene>
<dbReference type="GO" id="GO:0006914">
    <property type="term" value="P:autophagy"/>
    <property type="evidence" value="ECO:0007669"/>
    <property type="project" value="TreeGrafter"/>
</dbReference>
<reference evidence="7 8" key="1">
    <citation type="submission" date="2020-11" db="EMBL/GenBank/DDBJ databases">
        <title>Kefir isolates.</title>
        <authorList>
            <person name="Marcisauskas S."/>
            <person name="Kim Y."/>
            <person name="Blasche S."/>
        </authorList>
    </citation>
    <scope>NUCLEOTIDE SEQUENCE [LARGE SCALE GENOMIC DNA]</scope>
    <source>
        <strain evidence="7 8">KR</strain>
    </source>
</reference>
<proteinExistence type="predicted"/>
<dbReference type="PROSITE" id="PS50219">
    <property type="entry name" value="CNH"/>
    <property type="match status" value="1"/>
</dbReference>
<comment type="caution">
    <text evidence="7">The sequence shown here is derived from an EMBL/GenBank/DDBJ whole genome shotgun (WGS) entry which is preliminary data.</text>
</comment>
<dbReference type="Proteomes" id="UP000777482">
    <property type="component" value="Unassembled WGS sequence"/>
</dbReference>
<dbReference type="GO" id="GO:0015031">
    <property type="term" value="P:protein transport"/>
    <property type="evidence" value="ECO:0007669"/>
    <property type="project" value="UniProtKB-KW"/>
</dbReference>
<accession>A0A9P6VWW5</accession>
<organism evidence="7 8">
    <name type="scientific">Rhodotorula mucilaginosa</name>
    <name type="common">Yeast</name>
    <name type="synonym">Rhodotorula rubra</name>
    <dbReference type="NCBI Taxonomy" id="5537"/>
    <lineage>
        <taxon>Eukaryota</taxon>
        <taxon>Fungi</taxon>
        <taxon>Dikarya</taxon>
        <taxon>Basidiomycota</taxon>
        <taxon>Pucciniomycotina</taxon>
        <taxon>Microbotryomycetes</taxon>
        <taxon>Sporidiobolales</taxon>
        <taxon>Sporidiobolaceae</taxon>
        <taxon>Rhodotorula</taxon>
    </lineage>
</organism>
<dbReference type="InterPro" id="IPR032914">
    <property type="entry name" value="Vam6/VPS39/TRAP1"/>
</dbReference>
<keyword evidence="4" id="KW-0653">Protein transport</keyword>
<evidence type="ECO:0000256" key="3">
    <source>
        <dbReference type="ARBA" id="ARBA00022490"/>
    </source>
</evidence>
<evidence type="ECO:0000256" key="1">
    <source>
        <dbReference type="ARBA" id="ARBA00004496"/>
    </source>
</evidence>
<evidence type="ECO:0000256" key="4">
    <source>
        <dbReference type="ARBA" id="ARBA00022927"/>
    </source>
</evidence>
<sequence length="1233" mass="133553">MSSAAVAVTRWPCGSQLHSLEQYSENRIGAAKLASTTPTLPLELPPYSSQLVALVEPVFSPPRPTSPTNDPPVSPTTAAAAQTPVSRLGQLVSSVAHAGAAAAASAAGAAAAGGGGGGGSATDPKPVTVKCVEAGGQRLYIGGSDGALRLYEVNEAAEDQAHAGAPTTPSSRSPAGSTRQAPRLELLEQVFVTTNKKAADRIALLPRLNKAAILSEGVLTFHALPNLAPLDVNRFPAIRGIVTFAVDEEDLAGGGSPEVIHMCAIKRKRMHWIRVAEGGVTSIKDLPLPTGALIAVLRRSRICMADAENYSIVDLEAAEGLPLLPISQSPHPDPPLVTSSSAVASGAVTPPVPGSVPDPRQRPAIACVGANEFLIASHTGNTTLGVFVTESGDPCRGTLEWAIVDGQYTVALLYNNTIEVHSIHTQEITQVVTLSSPSNGPDALFQPRHLYRSAVGLQFGAATGAHKVDLVEVPLLPATSSAAASQRSDPPRTPTKRSSRASISSASVRSTTSRGAEGVVEKRSLSHILVTSRNGVYTLSPMTLVVQADALLDRDRDTDALALAENYAKTIRRSGDDGDDHQDDAAEDDFGDNELSYVYMRLAFRALAKTAWQDAFDLFRKARCDPRLVVRLFPDLRKPFMSAADEVSVCRGVRDEVLALRSVDQYVLESLNHNYSPHIKPDVESASSTAGLRASLTAAARDCLLSYLLTWRAARRSGEGEHDLAGDSRKVDIVVDTTLVKLLAEHSRPDDIRVLLAGQHDVVLPEIEQSLLDTGMHQLLAEIWLEKREHAKVLDLWSRIVDGEFDKTDFADGVRRIYELTWKSKDPALTEKYGIWLVKHDPALALKLFTDPKQTLVFDTRNIFNKLSQINNDVADRFLESAVIQERDTDSTLHADLVKRYIKRLAELLEDPDSKAHLRAQESEYAELTASTSSPPSFLEFLASRYSPDAPLALLNRIRLKALLFLDSSTKYDLEDAKKQLEAMEMKGLKGLTLERAVVYGKLHLDRQALSLLLHSLHDLGSADTYCLQAGDPLSDADISACTTKLGLPMKMRSRRRPTSAAKREDDERRRRDLAKLLVEMCLSLRSQPAQGRDFPADEMVAKVLAVQTLHLDALETLSLLDEEFSLSLLSDPIARFLRRSAHVQQESSILKSLAVGQNLVVQDRAFRVAAKLPPTVQRPGDQGHGTPVGQAEKRIVQLDLKAGERRGFEAEKGAGESRTPLSVEDAIELDLR</sequence>
<keyword evidence="2" id="KW-0813">Transport</keyword>
<dbReference type="AlphaFoldDB" id="A0A9P6VWW5"/>
<feature type="compositionally biased region" description="Low complexity" evidence="5">
    <location>
        <begin position="500"/>
        <end position="514"/>
    </location>
</feature>
<evidence type="ECO:0000313" key="8">
    <source>
        <dbReference type="Proteomes" id="UP000777482"/>
    </source>
</evidence>
<feature type="domain" description="CNH" evidence="6">
    <location>
        <begin position="126"/>
        <end position="447"/>
    </location>
</feature>
<keyword evidence="3" id="KW-0963">Cytoplasm</keyword>
<dbReference type="InterPro" id="IPR001180">
    <property type="entry name" value="CNH_dom"/>
</dbReference>
<dbReference type="PANTHER" id="PTHR12894:SF27">
    <property type="entry name" value="TRANSFORMING GROWTH FACTOR-BETA RECEPTOR-ASSOCIATED PROTEIN 1"/>
    <property type="match status" value="1"/>
</dbReference>
<evidence type="ECO:0000256" key="2">
    <source>
        <dbReference type="ARBA" id="ARBA00022448"/>
    </source>
</evidence>
<dbReference type="EMBL" id="PUHQ01000081">
    <property type="protein sequence ID" value="KAG0657433.1"/>
    <property type="molecule type" value="Genomic_DNA"/>
</dbReference>
<feature type="compositionally biased region" description="Polar residues" evidence="5">
    <location>
        <begin position="167"/>
        <end position="180"/>
    </location>
</feature>
<name>A0A9P6VWW5_RHOMI</name>
<keyword evidence="8" id="KW-1185">Reference proteome</keyword>
<feature type="region of interest" description="Disordered" evidence="5">
    <location>
        <begin position="480"/>
        <end position="518"/>
    </location>
</feature>
<evidence type="ECO:0000259" key="6">
    <source>
        <dbReference type="PROSITE" id="PS50219"/>
    </source>
</evidence>
<feature type="region of interest" description="Disordered" evidence="5">
    <location>
        <begin position="58"/>
        <end position="80"/>
    </location>
</feature>
<feature type="region of interest" description="Disordered" evidence="5">
    <location>
        <begin position="158"/>
        <end position="180"/>
    </location>
</feature>
<dbReference type="PANTHER" id="PTHR12894">
    <property type="entry name" value="CNH DOMAIN CONTAINING"/>
    <property type="match status" value="1"/>
</dbReference>
<dbReference type="InterPro" id="IPR019452">
    <property type="entry name" value="VPS39/TGF_beta_rcpt-assoc_1"/>
</dbReference>
<dbReference type="Pfam" id="PF10366">
    <property type="entry name" value="Vps39_1"/>
    <property type="match status" value="1"/>
</dbReference>
<comment type="subcellular location">
    <subcellularLocation>
        <location evidence="1">Cytoplasm</location>
    </subcellularLocation>
</comment>
<evidence type="ECO:0000256" key="5">
    <source>
        <dbReference type="SAM" id="MobiDB-lite"/>
    </source>
</evidence>
<feature type="compositionally biased region" description="Pro residues" evidence="5">
    <location>
        <begin position="59"/>
        <end position="74"/>
    </location>
</feature>
<dbReference type="GO" id="GO:0034058">
    <property type="term" value="P:endosomal vesicle fusion"/>
    <property type="evidence" value="ECO:0007669"/>
    <property type="project" value="TreeGrafter"/>
</dbReference>
<dbReference type="OrthoDB" id="10258882at2759"/>
<dbReference type="GO" id="GO:0016020">
    <property type="term" value="C:membrane"/>
    <property type="evidence" value="ECO:0007669"/>
    <property type="project" value="TreeGrafter"/>
</dbReference>